<keyword evidence="4" id="KW-1185">Reference proteome</keyword>
<evidence type="ECO:0000313" key="4">
    <source>
        <dbReference type="Proteomes" id="UP000273626"/>
    </source>
</evidence>
<sequence length="178" mass="19269">MQNFRSNDPDILLDELGGDPPPARSGGTIHESELAALLGITRQAVAEKVRSGILKRVSRATFAYPDAVRDYCAHLREHAGRAGRPSAAGGDEYKVERTRLAREQADATALKNAQLRGELVPVADTLREWQAILRDIRAAMLAVPSQFASTQPHLTVHDIAALTDEIKRALEGLADGNA</sequence>
<dbReference type="GeneID" id="51371607"/>
<feature type="region of interest" description="Disordered" evidence="1">
    <location>
        <begin position="1"/>
        <end position="28"/>
    </location>
</feature>
<evidence type="ECO:0000256" key="1">
    <source>
        <dbReference type="SAM" id="MobiDB-lite"/>
    </source>
</evidence>
<dbReference type="EMBL" id="RBLI01000001">
    <property type="protein sequence ID" value="RKS52375.1"/>
    <property type="molecule type" value="Genomic_DNA"/>
</dbReference>
<accession>A0AAE6TWG0</accession>
<dbReference type="RefSeq" id="WP_147428125.1">
    <property type="nucleotide sequence ID" value="NZ_CP044426.1"/>
</dbReference>
<gene>
    <name evidence="3" type="ORF">BDE18_1699</name>
    <name evidence="2" type="ORF">ESD82_13555</name>
</gene>
<evidence type="ECO:0000313" key="3">
    <source>
        <dbReference type="EMBL" id="RKS52375.1"/>
    </source>
</evidence>
<evidence type="ECO:0000313" key="2">
    <source>
        <dbReference type="EMBL" id="QFG37200.1"/>
    </source>
</evidence>
<name>A0AAE6TWG0_PARPN</name>
<dbReference type="Proteomes" id="UP000273626">
    <property type="component" value="Unassembled WGS sequence"/>
</dbReference>
<reference evidence="2 5" key="2">
    <citation type="submission" date="2019-01" db="EMBL/GenBank/DDBJ databases">
        <title>Complete Genome Sequence and Annotation of the Paracoccus pantotrophus type strain DSM 2944.</title>
        <authorList>
            <person name="Bockwoldt J.A."/>
            <person name="Zimmermann M."/>
            <person name="Tiso T."/>
            <person name="Blank L.M."/>
        </authorList>
    </citation>
    <scope>NUCLEOTIDE SEQUENCE [LARGE SCALE GENOMIC DNA]</scope>
    <source>
        <strain evidence="2 5">DSM 2944</strain>
    </source>
</reference>
<dbReference type="AlphaFoldDB" id="A0AAE6TWG0"/>
<evidence type="ECO:0000313" key="5">
    <source>
        <dbReference type="Proteomes" id="UP000326453"/>
    </source>
</evidence>
<dbReference type="Proteomes" id="UP000326453">
    <property type="component" value="Chromosome 1"/>
</dbReference>
<reference evidence="3 4" key="1">
    <citation type="submission" date="2018-10" db="EMBL/GenBank/DDBJ databases">
        <title>Genomic Encyclopedia of Archaeal and Bacterial Type Strains, Phase II (KMG-II): from individual species to whole genera.</title>
        <authorList>
            <person name="Goeker M."/>
        </authorList>
    </citation>
    <scope>NUCLEOTIDE SEQUENCE [LARGE SCALE GENOMIC DNA]</scope>
    <source>
        <strain evidence="4">ATCC 35512 / DSM 2944 / CIP 106514 / LMD 82.5 / NBRC 102493 / NCCB 82005 / GB17</strain>
        <strain evidence="3">DSM 2944</strain>
    </source>
</reference>
<dbReference type="EMBL" id="CP044426">
    <property type="protein sequence ID" value="QFG37200.1"/>
    <property type="molecule type" value="Genomic_DNA"/>
</dbReference>
<dbReference type="KEGG" id="ppan:ESD82_13555"/>
<proteinExistence type="predicted"/>
<organism evidence="2 5">
    <name type="scientific">Paracoccus pantotrophus</name>
    <name type="common">Thiosphaera pantotropha</name>
    <dbReference type="NCBI Taxonomy" id="82367"/>
    <lineage>
        <taxon>Bacteria</taxon>
        <taxon>Pseudomonadati</taxon>
        <taxon>Pseudomonadota</taxon>
        <taxon>Alphaproteobacteria</taxon>
        <taxon>Rhodobacterales</taxon>
        <taxon>Paracoccaceae</taxon>
        <taxon>Paracoccus</taxon>
    </lineage>
</organism>
<protein>
    <submittedName>
        <fullName evidence="3">Phage terminase Nu1 subunit (DNA packaging protein)</fullName>
    </submittedName>
</protein>